<keyword evidence="2 6" id="KW-0812">Transmembrane</keyword>
<dbReference type="AlphaFoldDB" id="A0A7R9VBD6"/>
<feature type="compositionally biased region" description="Low complexity" evidence="5">
    <location>
        <begin position="20"/>
        <end position="59"/>
    </location>
</feature>
<dbReference type="PANTHER" id="PTHR10231">
    <property type="entry name" value="NUCLEOTIDE-SUGAR TRANSMEMBRANE TRANSPORTER"/>
    <property type="match status" value="1"/>
</dbReference>
<dbReference type="GO" id="GO:0000139">
    <property type="term" value="C:Golgi membrane"/>
    <property type="evidence" value="ECO:0007669"/>
    <property type="project" value="InterPro"/>
</dbReference>
<accession>A0A7R9VBD6</accession>
<feature type="compositionally biased region" description="Low complexity" evidence="5">
    <location>
        <begin position="518"/>
        <end position="535"/>
    </location>
</feature>
<feature type="region of interest" description="Disordered" evidence="5">
    <location>
        <begin position="1"/>
        <end position="77"/>
    </location>
</feature>
<reference evidence="7" key="1">
    <citation type="submission" date="2021-01" db="EMBL/GenBank/DDBJ databases">
        <authorList>
            <person name="Corre E."/>
            <person name="Pelletier E."/>
            <person name="Niang G."/>
            <person name="Scheremetjew M."/>
            <person name="Finn R."/>
            <person name="Kale V."/>
            <person name="Holt S."/>
            <person name="Cochrane G."/>
            <person name="Meng A."/>
            <person name="Brown T."/>
            <person name="Cohen L."/>
        </authorList>
    </citation>
    <scope>NUCLEOTIDE SEQUENCE</scope>
    <source>
        <strain evidence="7">CCMP147</strain>
    </source>
</reference>
<comment type="subcellular location">
    <subcellularLocation>
        <location evidence="1">Membrane</location>
        <topology evidence="1">Multi-pass membrane protein</topology>
    </subcellularLocation>
</comment>
<dbReference type="EMBL" id="HBED01000101">
    <property type="protein sequence ID" value="CAD8290467.1"/>
    <property type="molecule type" value="Transcribed_RNA"/>
</dbReference>
<feature type="transmembrane region" description="Helical" evidence="6">
    <location>
        <begin position="399"/>
        <end position="419"/>
    </location>
</feature>
<feature type="region of interest" description="Disordered" evidence="5">
    <location>
        <begin position="311"/>
        <end position="330"/>
    </location>
</feature>
<feature type="transmembrane region" description="Helical" evidence="6">
    <location>
        <begin position="84"/>
        <end position="102"/>
    </location>
</feature>
<feature type="compositionally biased region" description="Low complexity" evidence="5">
    <location>
        <begin position="362"/>
        <end position="375"/>
    </location>
</feature>
<evidence type="ECO:0000313" key="7">
    <source>
        <dbReference type="EMBL" id="CAD8290467.1"/>
    </source>
</evidence>
<keyword evidence="4 6" id="KW-0472">Membrane</keyword>
<proteinExistence type="predicted"/>
<keyword evidence="3 6" id="KW-1133">Transmembrane helix</keyword>
<name>A0A7R9VBD6_9STRA</name>
<evidence type="ECO:0000256" key="3">
    <source>
        <dbReference type="ARBA" id="ARBA00022989"/>
    </source>
</evidence>
<evidence type="ECO:0000256" key="6">
    <source>
        <dbReference type="SAM" id="Phobius"/>
    </source>
</evidence>
<protein>
    <submittedName>
        <fullName evidence="7">Uncharacterized protein</fullName>
    </submittedName>
</protein>
<feature type="region of interest" description="Disordered" evidence="5">
    <location>
        <begin position="362"/>
        <end position="395"/>
    </location>
</feature>
<dbReference type="Pfam" id="PF04142">
    <property type="entry name" value="Nuc_sug_transp"/>
    <property type="match status" value="2"/>
</dbReference>
<evidence type="ECO:0000256" key="5">
    <source>
        <dbReference type="SAM" id="MobiDB-lite"/>
    </source>
</evidence>
<evidence type="ECO:0000256" key="4">
    <source>
        <dbReference type="ARBA" id="ARBA00023136"/>
    </source>
</evidence>
<feature type="transmembrane region" description="Helical" evidence="6">
    <location>
        <begin position="152"/>
        <end position="174"/>
    </location>
</feature>
<dbReference type="InterPro" id="IPR037185">
    <property type="entry name" value="EmrE-like"/>
</dbReference>
<feature type="transmembrane region" description="Helical" evidence="6">
    <location>
        <begin position="336"/>
        <end position="357"/>
    </location>
</feature>
<feature type="region of interest" description="Disordered" evidence="5">
    <location>
        <begin position="509"/>
        <end position="535"/>
    </location>
</feature>
<feature type="transmembrane region" description="Helical" evidence="6">
    <location>
        <begin position="431"/>
        <end position="455"/>
    </location>
</feature>
<feature type="transmembrane region" description="Helical" evidence="6">
    <location>
        <begin position="210"/>
        <end position="229"/>
    </location>
</feature>
<sequence>MAESAMEEGKGRKGATHISATATTTAAGNTGLSPRRSSSHFSPSSSFDSSSSRPLSSPGRTKRERQGTAGNGGGGGDGGLSPKALIFMALLALQFGIQPLLFQRYTSKRVIKSSVVLCGEVLKFTVAGLFYWGGSTNAQRRSDRQDWSIRTWLSVAGLPAALFTTQTYFLLLAVQNVDALTFNVLNQTKILSSALCCYLVMGQRQSRVQVLALILLMGSALVIEEVVTFKSVYGMPGGGSGALKQMEDMIPNDAPTVAEGAAISNATSTLWANGTLSNATTASAFNATQPNATELLESSFVRSAVADASRRLASHTNDPAADSDADDDDVDGTRHFTHGVLPVLLASFLSGLAGALAQRNLQGLSSPSSTSSPSSSGGGSSRKGKAALGSGSRPPRNPYMFTMELSVASAAFLLLSLPFSTDGRNMAQHGFFYQWTPYTCVPILTNSLGAVVVGLVTKHAGVVRKGFALIFGLLLSGILQVESGEGVSAEQFAGGALASLSLWLHTTNAPSRREGGQKKPSQSQSSQSSKSSNGR</sequence>
<dbReference type="InterPro" id="IPR007271">
    <property type="entry name" value="Nuc_sug_transpt"/>
</dbReference>
<dbReference type="GO" id="GO:0015165">
    <property type="term" value="F:pyrimidine nucleotide-sugar transmembrane transporter activity"/>
    <property type="evidence" value="ECO:0007669"/>
    <property type="project" value="InterPro"/>
</dbReference>
<organism evidence="7">
    <name type="scientific">Pseudictyota dubia</name>
    <dbReference type="NCBI Taxonomy" id="2749911"/>
    <lineage>
        <taxon>Eukaryota</taxon>
        <taxon>Sar</taxon>
        <taxon>Stramenopiles</taxon>
        <taxon>Ochrophyta</taxon>
        <taxon>Bacillariophyta</taxon>
        <taxon>Mediophyceae</taxon>
        <taxon>Biddulphiophycidae</taxon>
        <taxon>Eupodiscales</taxon>
        <taxon>Odontellaceae</taxon>
        <taxon>Pseudictyota</taxon>
    </lineage>
</organism>
<feature type="compositionally biased region" description="Acidic residues" evidence="5">
    <location>
        <begin position="321"/>
        <end position="330"/>
    </location>
</feature>
<feature type="transmembrane region" description="Helical" evidence="6">
    <location>
        <begin position="114"/>
        <end position="132"/>
    </location>
</feature>
<evidence type="ECO:0000256" key="2">
    <source>
        <dbReference type="ARBA" id="ARBA00022692"/>
    </source>
</evidence>
<gene>
    <name evidence="7" type="ORF">TDUB1175_LOCUS71</name>
</gene>
<evidence type="ECO:0000256" key="1">
    <source>
        <dbReference type="ARBA" id="ARBA00004141"/>
    </source>
</evidence>
<dbReference type="SUPFAM" id="SSF103481">
    <property type="entry name" value="Multidrug resistance efflux transporter EmrE"/>
    <property type="match status" value="1"/>
</dbReference>